<proteinExistence type="predicted"/>
<dbReference type="RefSeq" id="WP_116880419.1">
    <property type="nucleotide sequence ID" value="NZ_QURB01000003.1"/>
</dbReference>
<keyword evidence="1" id="KW-0812">Transmembrane</keyword>
<dbReference type="Proteomes" id="UP000257127">
    <property type="component" value="Unassembled WGS sequence"/>
</dbReference>
<protein>
    <recommendedName>
        <fullName evidence="4">DUF1499 domain-containing protein</fullName>
    </recommendedName>
</protein>
<keyword evidence="1" id="KW-0472">Membrane</keyword>
<evidence type="ECO:0008006" key="4">
    <source>
        <dbReference type="Google" id="ProtNLM"/>
    </source>
</evidence>
<evidence type="ECO:0000313" key="3">
    <source>
        <dbReference type="Proteomes" id="UP000257127"/>
    </source>
</evidence>
<organism evidence="2 3">
    <name type="scientific">Brumimicrobium aurantiacum</name>
    <dbReference type="NCBI Taxonomy" id="1737063"/>
    <lineage>
        <taxon>Bacteria</taxon>
        <taxon>Pseudomonadati</taxon>
        <taxon>Bacteroidota</taxon>
        <taxon>Flavobacteriia</taxon>
        <taxon>Flavobacteriales</taxon>
        <taxon>Crocinitomicaceae</taxon>
        <taxon>Brumimicrobium</taxon>
    </lineage>
</organism>
<evidence type="ECO:0000256" key="1">
    <source>
        <dbReference type="SAM" id="Phobius"/>
    </source>
</evidence>
<name>A0A3E1EYG4_9FLAO</name>
<accession>A0A3E1EYG4</accession>
<comment type="caution">
    <text evidence="2">The sequence shown here is derived from an EMBL/GenBank/DDBJ whole genome shotgun (WGS) entry which is preliminary data.</text>
</comment>
<keyword evidence="3" id="KW-1185">Reference proteome</keyword>
<reference evidence="2 3" key="1">
    <citation type="submission" date="2018-08" db="EMBL/GenBank/DDBJ databases">
        <title>The draft genome squence of Brumimicrobium sp. N62.</title>
        <authorList>
            <person name="Du Z.-J."/>
            <person name="Luo H.-R."/>
        </authorList>
    </citation>
    <scope>NUCLEOTIDE SEQUENCE [LARGE SCALE GENOMIC DNA]</scope>
    <source>
        <strain evidence="2 3">N62</strain>
    </source>
</reference>
<evidence type="ECO:0000313" key="2">
    <source>
        <dbReference type="EMBL" id="RFC54584.1"/>
    </source>
</evidence>
<feature type="transmembrane region" description="Helical" evidence="1">
    <location>
        <begin position="6"/>
        <end position="23"/>
    </location>
</feature>
<dbReference type="AlphaFoldDB" id="A0A3E1EYG4"/>
<gene>
    <name evidence="2" type="ORF">DXU93_06230</name>
</gene>
<sequence>MNTTLIYLTALFLFIFFWIIVFIKRKYNGIEGLTSRFKASKSLDWELHCSLDCVEEALKNAGFHQVKFYKAENWFYAQSKKNASSWSEEIVVKVRGDHEMSVIYFKSICIFPFRIFDLGKNRRNYFKFERELEKIINKKAAYLNGQAAI</sequence>
<dbReference type="EMBL" id="QURB01000003">
    <property type="protein sequence ID" value="RFC54584.1"/>
    <property type="molecule type" value="Genomic_DNA"/>
</dbReference>
<dbReference type="OrthoDB" id="9778341at2"/>
<keyword evidence="1" id="KW-1133">Transmembrane helix</keyword>